<proteinExistence type="predicted"/>
<reference evidence="2" key="1">
    <citation type="journal article" date="2014" name="Int. J. Syst. Evol. Microbiol.">
        <title>Complete genome sequence of Corynebacterium casei LMG S-19264T (=DSM 44701T), isolated from a smear-ripened cheese.</title>
        <authorList>
            <consortium name="US DOE Joint Genome Institute (JGI-PGF)"/>
            <person name="Walter F."/>
            <person name="Albersmeier A."/>
            <person name="Kalinowski J."/>
            <person name="Ruckert C."/>
        </authorList>
    </citation>
    <scope>NUCLEOTIDE SEQUENCE</scope>
    <source>
        <strain evidence="2">KCTC 32296</strain>
    </source>
</reference>
<name>A0A918QA18_9CAUL</name>
<protein>
    <submittedName>
        <fullName evidence="2">Competence damage-inducible protein A</fullName>
    </submittedName>
</protein>
<evidence type="ECO:0000313" key="3">
    <source>
        <dbReference type="Proteomes" id="UP000662572"/>
    </source>
</evidence>
<dbReference type="NCBIfam" id="TIGR00199">
    <property type="entry name" value="PncC_domain"/>
    <property type="match status" value="1"/>
</dbReference>
<dbReference type="Proteomes" id="UP000662572">
    <property type="component" value="Unassembled WGS sequence"/>
</dbReference>
<dbReference type="InterPro" id="IPR036653">
    <property type="entry name" value="CinA-like_C"/>
</dbReference>
<reference evidence="2" key="2">
    <citation type="submission" date="2020-09" db="EMBL/GenBank/DDBJ databases">
        <authorList>
            <person name="Sun Q."/>
            <person name="Kim S."/>
        </authorList>
    </citation>
    <scope>NUCLEOTIDE SEQUENCE</scope>
    <source>
        <strain evidence="2">KCTC 32296</strain>
    </source>
</reference>
<dbReference type="AlphaFoldDB" id="A0A918QA18"/>
<comment type="caution">
    <text evidence="2">The sequence shown here is derived from an EMBL/GenBank/DDBJ whole genome shotgun (WGS) entry which is preliminary data.</text>
</comment>
<keyword evidence="3" id="KW-1185">Reference proteome</keyword>
<dbReference type="Pfam" id="PF02464">
    <property type="entry name" value="CinA"/>
    <property type="match status" value="1"/>
</dbReference>
<dbReference type="RefSeq" id="WP_189487113.1">
    <property type="nucleotide sequence ID" value="NZ_BMZB01000003.1"/>
</dbReference>
<dbReference type="SUPFAM" id="SSF142433">
    <property type="entry name" value="CinA-like"/>
    <property type="match status" value="1"/>
</dbReference>
<gene>
    <name evidence="2" type="ORF">GCM10011273_25300</name>
</gene>
<organism evidence="2 3">
    <name type="scientific">Asticcacaulis endophyticus</name>
    <dbReference type="NCBI Taxonomy" id="1395890"/>
    <lineage>
        <taxon>Bacteria</taxon>
        <taxon>Pseudomonadati</taxon>
        <taxon>Pseudomonadota</taxon>
        <taxon>Alphaproteobacteria</taxon>
        <taxon>Caulobacterales</taxon>
        <taxon>Caulobacteraceae</taxon>
        <taxon>Asticcacaulis</taxon>
    </lineage>
</organism>
<dbReference type="InterPro" id="IPR008136">
    <property type="entry name" value="CinA_C"/>
</dbReference>
<accession>A0A918QA18</accession>
<evidence type="ECO:0000259" key="1">
    <source>
        <dbReference type="Pfam" id="PF02464"/>
    </source>
</evidence>
<feature type="domain" description="CinA C-terminal" evidence="1">
    <location>
        <begin position="11"/>
        <end position="166"/>
    </location>
</feature>
<evidence type="ECO:0000313" key="2">
    <source>
        <dbReference type="EMBL" id="GGZ37763.1"/>
    </source>
</evidence>
<dbReference type="Gene3D" id="3.90.950.20">
    <property type="entry name" value="CinA-like"/>
    <property type="match status" value="1"/>
</dbReference>
<dbReference type="EMBL" id="BMZB01000003">
    <property type="protein sequence ID" value="GGZ37763.1"/>
    <property type="molecule type" value="Genomic_DNA"/>
</dbReference>
<sequence length="175" mass="18527">MTENLSPLYNLAGDVVAEAKLKRKVLTTAESCTGGLIAGAITSIPGASDIYNEGYVTYSNVAKTKLLGVLPKILDTHGAVSLETAYAMAEGALKHANADIAISVTGIAGPAGGTVLKPVGMVCFGLSFKGTDGEPQTMSHVHYFEDKGRHYIREESVQFALKWAYDHLKTLDLPA</sequence>